<evidence type="ECO:0000313" key="1">
    <source>
        <dbReference type="EMBL" id="KSV60255.1"/>
    </source>
</evidence>
<name>A0A0V8QI61_9FIRM</name>
<sequence length="144" mass="16309">MEHMDTIYLLMECDAGAKMAVSSIDEVLEKIKDSKFKELLKESKSHHEKLCDEIHTLLDKHGSPEKEPSPMSKGMSWLKTNMKLSMDESDATIADLITDGCNMGIKSLHKYENEYAQADHSAKSICKKLISIEEQLCKELKGYL</sequence>
<dbReference type="Proteomes" id="UP000054874">
    <property type="component" value="Unassembled WGS sequence"/>
</dbReference>
<dbReference type="EMBL" id="LNAM01000024">
    <property type="protein sequence ID" value="KSV60255.1"/>
    <property type="molecule type" value="Genomic_DNA"/>
</dbReference>
<dbReference type="Gene3D" id="1.20.1260.10">
    <property type="match status" value="1"/>
</dbReference>
<dbReference type="RefSeq" id="WP_058351456.1">
    <property type="nucleotide sequence ID" value="NZ_CABMMD010000024.1"/>
</dbReference>
<evidence type="ECO:0008006" key="3">
    <source>
        <dbReference type="Google" id="ProtNLM"/>
    </source>
</evidence>
<dbReference type="STRING" id="290052.ASU35_05725"/>
<dbReference type="AlphaFoldDB" id="A0A0V8QI61"/>
<evidence type="ECO:0000313" key="2">
    <source>
        <dbReference type="Proteomes" id="UP000054874"/>
    </source>
</evidence>
<keyword evidence="2" id="KW-1185">Reference proteome</keyword>
<dbReference type="OrthoDB" id="1651292at2"/>
<protein>
    <recommendedName>
        <fullName evidence="3">DUF2383 domain-containing protein</fullName>
    </recommendedName>
</protein>
<reference evidence="1 2" key="1">
    <citation type="submission" date="2015-11" db="EMBL/GenBank/DDBJ databases">
        <title>Butyribacter intestini gen. nov., sp. nov., a butyric acid-producing bacterium of the family Lachnospiraceae isolated from the human faeces.</title>
        <authorList>
            <person name="Zou Y."/>
            <person name="Xue W."/>
            <person name="Luo G."/>
            <person name="Lv M."/>
        </authorList>
    </citation>
    <scope>NUCLEOTIDE SEQUENCE [LARGE SCALE GENOMIC DNA]</scope>
    <source>
        <strain evidence="1 2">ACET-33324</strain>
    </source>
</reference>
<proteinExistence type="predicted"/>
<dbReference type="InterPro" id="IPR012347">
    <property type="entry name" value="Ferritin-like"/>
</dbReference>
<comment type="caution">
    <text evidence="1">The sequence shown here is derived from an EMBL/GenBank/DDBJ whole genome shotgun (WGS) entry which is preliminary data.</text>
</comment>
<organism evidence="1 2">
    <name type="scientific">Acetivibrio ethanolgignens</name>
    <dbReference type="NCBI Taxonomy" id="290052"/>
    <lineage>
        <taxon>Bacteria</taxon>
        <taxon>Bacillati</taxon>
        <taxon>Bacillota</taxon>
        <taxon>Clostridia</taxon>
        <taxon>Eubacteriales</taxon>
        <taxon>Oscillospiraceae</taxon>
        <taxon>Acetivibrio</taxon>
    </lineage>
</organism>
<accession>A0A0V8QI61</accession>
<gene>
    <name evidence="1" type="ORF">ASU35_05725</name>
</gene>